<sequence length="103" mass="11127">MKRGKCRFSLACGMVSDGHVTCLRGNFIQKLLITCCHFSPIRRNHLSELVLMTSNSLVGSVVAFDPPPLAPHISDKFVNVASSRRECSQTHSLRGGTSGGQLG</sequence>
<protein>
    <submittedName>
        <fullName evidence="1">Uncharacterized protein</fullName>
    </submittedName>
</protein>
<dbReference type="AlphaFoldDB" id="A0A2P2MBA1"/>
<dbReference type="EMBL" id="GGEC01047029">
    <property type="protein sequence ID" value="MBX27513.1"/>
    <property type="molecule type" value="Transcribed_RNA"/>
</dbReference>
<dbReference type="EMBL" id="GGEC01047030">
    <property type="protein sequence ID" value="MBX27514.1"/>
    <property type="molecule type" value="Transcribed_RNA"/>
</dbReference>
<proteinExistence type="predicted"/>
<accession>A0A2P2MBA1</accession>
<name>A0A2P2MBA1_RHIMU</name>
<evidence type="ECO:0000313" key="1">
    <source>
        <dbReference type="EMBL" id="MBX27513.1"/>
    </source>
</evidence>
<reference evidence="1" key="1">
    <citation type="submission" date="2018-02" db="EMBL/GenBank/DDBJ databases">
        <title>Rhizophora mucronata_Transcriptome.</title>
        <authorList>
            <person name="Meera S.P."/>
            <person name="Sreeshan A."/>
            <person name="Augustine A."/>
        </authorList>
    </citation>
    <scope>NUCLEOTIDE SEQUENCE</scope>
    <source>
        <tissue evidence="1">Leaf</tissue>
    </source>
</reference>
<organism evidence="1">
    <name type="scientific">Rhizophora mucronata</name>
    <name type="common">Asiatic mangrove</name>
    <dbReference type="NCBI Taxonomy" id="61149"/>
    <lineage>
        <taxon>Eukaryota</taxon>
        <taxon>Viridiplantae</taxon>
        <taxon>Streptophyta</taxon>
        <taxon>Embryophyta</taxon>
        <taxon>Tracheophyta</taxon>
        <taxon>Spermatophyta</taxon>
        <taxon>Magnoliopsida</taxon>
        <taxon>eudicotyledons</taxon>
        <taxon>Gunneridae</taxon>
        <taxon>Pentapetalae</taxon>
        <taxon>rosids</taxon>
        <taxon>fabids</taxon>
        <taxon>Malpighiales</taxon>
        <taxon>Rhizophoraceae</taxon>
        <taxon>Rhizophora</taxon>
    </lineage>
</organism>